<feature type="region of interest" description="Disordered" evidence="1">
    <location>
        <begin position="1"/>
        <end position="102"/>
    </location>
</feature>
<gene>
    <name evidence="2" type="ORF">CGZ94_05010</name>
</gene>
<evidence type="ECO:0000313" key="3">
    <source>
        <dbReference type="Proteomes" id="UP000215896"/>
    </source>
</evidence>
<accession>A0A255GPI3</accession>
<organism evidence="2 3">
    <name type="scientific">Enemella evansiae</name>
    <dbReference type="NCBI Taxonomy" id="2016499"/>
    <lineage>
        <taxon>Bacteria</taxon>
        <taxon>Bacillati</taxon>
        <taxon>Actinomycetota</taxon>
        <taxon>Actinomycetes</taxon>
        <taxon>Propionibacteriales</taxon>
        <taxon>Propionibacteriaceae</taxon>
        <taxon>Enemella</taxon>
    </lineage>
</organism>
<dbReference type="Proteomes" id="UP000215896">
    <property type="component" value="Unassembled WGS sequence"/>
</dbReference>
<accession>A0A4R6LUS0</accession>
<feature type="compositionally biased region" description="Polar residues" evidence="1">
    <location>
        <begin position="39"/>
        <end position="58"/>
    </location>
</feature>
<comment type="caution">
    <text evidence="2">The sequence shown here is derived from an EMBL/GenBank/DDBJ whole genome shotgun (WGS) entry which is preliminary data.</text>
</comment>
<protein>
    <submittedName>
        <fullName evidence="2">Uncharacterized protein</fullName>
    </submittedName>
</protein>
<reference evidence="2 3" key="1">
    <citation type="submission" date="2017-07" db="EMBL/GenBank/DDBJ databases">
        <title>Draft whole genome sequences of clinical Proprionibacteriaceae strains.</title>
        <authorList>
            <person name="Bernier A.-M."/>
            <person name="Bernard K."/>
            <person name="Domingo M.-C."/>
        </authorList>
    </citation>
    <scope>NUCLEOTIDE SEQUENCE [LARGE SCALE GENOMIC DNA]</scope>
    <source>
        <strain evidence="2 3">NML 030167</strain>
    </source>
</reference>
<dbReference type="EMBL" id="NMVO01000004">
    <property type="protein sequence ID" value="OYO16303.1"/>
    <property type="molecule type" value="Genomic_DNA"/>
</dbReference>
<evidence type="ECO:0000256" key="1">
    <source>
        <dbReference type="SAM" id="MobiDB-lite"/>
    </source>
</evidence>
<proteinExistence type="predicted"/>
<dbReference type="OrthoDB" id="9997291at2"/>
<dbReference type="RefSeq" id="WP_094404967.1">
    <property type="nucleotide sequence ID" value="NZ_NMVO01000004.1"/>
</dbReference>
<feature type="compositionally biased region" description="Acidic residues" evidence="1">
    <location>
        <begin position="76"/>
        <end position="102"/>
    </location>
</feature>
<dbReference type="AlphaFoldDB" id="A0A255GPI3"/>
<sequence length="102" mass="10421">MAEVRKHGKGGGGQIAAAIERAMAQGVRPSGAGAPPEPGQQSEPPRNTQNLVTATSFLGNDPFLVTAPKPVQPAEPEGETAEAAPDEDPDDHPDAAEGESED</sequence>
<evidence type="ECO:0000313" key="2">
    <source>
        <dbReference type="EMBL" id="OYO16303.1"/>
    </source>
</evidence>
<keyword evidence="3" id="KW-1185">Reference proteome</keyword>
<name>A0A255GPI3_9ACTN</name>